<keyword evidence="4" id="KW-1185">Reference proteome</keyword>
<dbReference type="GO" id="GO:0004672">
    <property type="term" value="F:protein kinase activity"/>
    <property type="evidence" value="ECO:0007669"/>
    <property type="project" value="InterPro"/>
</dbReference>
<feature type="domain" description="Protein kinase" evidence="2">
    <location>
        <begin position="5"/>
        <end position="290"/>
    </location>
</feature>
<evidence type="ECO:0000313" key="3">
    <source>
        <dbReference type="EMBL" id="KAF4629608.1"/>
    </source>
</evidence>
<dbReference type="Gene3D" id="1.10.510.10">
    <property type="entry name" value="Transferase(Phosphotransferase) domain 1"/>
    <property type="match status" value="1"/>
</dbReference>
<dbReference type="EMBL" id="JAAMPI010000653">
    <property type="protein sequence ID" value="KAF4629608.1"/>
    <property type="molecule type" value="Genomic_DNA"/>
</dbReference>
<dbReference type="PROSITE" id="PS50011">
    <property type="entry name" value="PROTEIN_KINASE_DOM"/>
    <property type="match status" value="1"/>
</dbReference>
<dbReference type="InterPro" id="IPR008271">
    <property type="entry name" value="Ser/Thr_kinase_AS"/>
</dbReference>
<feature type="region of interest" description="Disordered" evidence="1">
    <location>
        <begin position="425"/>
        <end position="450"/>
    </location>
</feature>
<dbReference type="AlphaFoldDB" id="A0A8H4W0I9"/>
<reference evidence="3 4" key="1">
    <citation type="submission" date="2020-03" db="EMBL/GenBank/DDBJ databases">
        <title>Draft Genome Sequence of Cudoniella acicularis.</title>
        <authorList>
            <person name="Buettner E."/>
            <person name="Kellner H."/>
        </authorList>
    </citation>
    <scope>NUCLEOTIDE SEQUENCE [LARGE SCALE GENOMIC DNA]</scope>
    <source>
        <strain evidence="3 4">DSM 108380</strain>
    </source>
</reference>
<dbReference type="Pfam" id="PF06293">
    <property type="entry name" value="Kdo"/>
    <property type="match status" value="1"/>
</dbReference>
<dbReference type="OrthoDB" id="3539794at2759"/>
<proteinExistence type="predicted"/>
<protein>
    <recommendedName>
        <fullName evidence="2">Protein kinase domain-containing protein</fullName>
    </recommendedName>
</protein>
<organism evidence="3 4">
    <name type="scientific">Cudoniella acicularis</name>
    <dbReference type="NCBI Taxonomy" id="354080"/>
    <lineage>
        <taxon>Eukaryota</taxon>
        <taxon>Fungi</taxon>
        <taxon>Dikarya</taxon>
        <taxon>Ascomycota</taxon>
        <taxon>Pezizomycotina</taxon>
        <taxon>Leotiomycetes</taxon>
        <taxon>Helotiales</taxon>
        <taxon>Tricladiaceae</taxon>
        <taxon>Cudoniella</taxon>
    </lineage>
</organism>
<dbReference type="SMART" id="SM00220">
    <property type="entry name" value="S_TKc"/>
    <property type="match status" value="1"/>
</dbReference>
<gene>
    <name evidence="3" type="ORF">G7Y89_g8540</name>
</gene>
<evidence type="ECO:0000313" key="4">
    <source>
        <dbReference type="Proteomes" id="UP000566819"/>
    </source>
</evidence>
<evidence type="ECO:0000259" key="2">
    <source>
        <dbReference type="PROSITE" id="PS50011"/>
    </source>
</evidence>
<sequence>MREIKSIGHYMGYGSRAQVHAAFVGEERVALKIYRERAFFKQEREVYEHLLRSKQSPSLKLPRYFGPFVLTESVLSTFEFQPSRIDKRQHVGPCTPYRMALGFEEFSGVGLHTIINELKDTCLAKFEKDLFKTIRALHDVGICHRDLKADNILLDPTMLEDNQQVTMEYMVIDLSDAVLKHKTSEHCWRELQKLDLRNIREIFADARAAKAVSLGFQTLSNILLSNPNLNKDVVKQPAIDVETQLELSRLLKVAYSSSKIESLVDEILQTTTSLVPELCSAVVKILHNHARSSEALALLEKQFTNTITQNGRCPQLNRQKGLILQSLGSEIRDAAQAFELAITQFSEQLGPLDDATLCTRREYALFRAKIGDRNIATNILKDILETLVNQKVCTRKQARIIDTCSKEIKSLEAFKAADSSVFANDHQHLTPGSKRKVSSDTDSGIDLRSPKRLHWSSNREQLRQERNAFCED</sequence>
<dbReference type="InterPro" id="IPR000719">
    <property type="entry name" value="Prot_kinase_dom"/>
</dbReference>
<dbReference type="GO" id="GO:0005524">
    <property type="term" value="F:ATP binding"/>
    <property type="evidence" value="ECO:0007669"/>
    <property type="project" value="InterPro"/>
</dbReference>
<dbReference type="Proteomes" id="UP000566819">
    <property type="component" value="Unassembled WGS sequence"/>
</dbReference>
<evidence type="ECO:0000256" key="1">
    <source>
        <dbReference type="SAM" id="MobiDB-lite"/>
    </source>
</evidence>
<dbReference type="SUPFAM" id="SSF56112">
    <property type="entry name" value="Protein kinase-like (PK-like)"/>
    <property type="match status" value="1"/>
</dbReference>
<name>A0A8H4W0I9_9HELO</name>
<dbReference type="InterPro" id="IPR011009">
    <property type="entry name" value="Kinase-like_dom_sf"/>
</dbReference>
<comment type="caution">
    <text evidence="3">The sequence shown here is derived from an EMBL/GenBank/DDBJ whole genome shotgun (WGS) entry which is preliminary data.</text>
</comment>
<dbReference type="PROSITE" id="PS00108">
    <property type="entry name" value="PROTEIN_KINASE_ST"/>
    <property type="match status" value="1"/>
</dbReference>
<accession>A0A8H4W0I9</accession>